<proteinExistence type="predicted"/>
<accession>A0AAW9HI67</accession>
<dbReference type="EMBL" id="JAWNFV010000031">
    <property type="protein sequence ID" value="MDY5141509.1"/>
    <property type="molecule type" value="Genomic_DNA"/>
</dbReference>
<comment type="caution">
    <text evidence="4">The sequence shown here is derived from an EMBL/GenBank/DDBJ whole genome shotgun (WGS) entry which is preliminary data.</text>
</comment>
<keyword evidence="2" id="KW-0732">Signal</keyword>
<reference evidence="4 6" key="1">
    <citation type="submission" date="2023-10" db="EMBL/GenBank/DDBJ databases">
        <title>Whole Genome based description of the genera Actinobaculum and Actinotignum reveals a complex phylogenetic relationship within the species included in the genus Actinotignum.</title>
        <authorList>
            <person name="Jensen C.S."/>
            <person name="Dargis R."/>
            <person name="Kemp M."/>
            <person name="Christensen J.J."/>
        </authorList>
    </citation>
    <scope>NUCLEOTIDE SEQUENCE</scope>
    <source>
        <strain evidence="5 6">SLA_B089</strain>
        <strain evidence="4">SLA_B245</strain>
    </source>
</reference>
<dbReference type="Proteomes" id="UP001284901">
    <property type="component" value="Unassembled WGS sequence"/>
</dbReference>
<evidence type="ECO:0000256" key="2">
    <source>
        <dbReference type="SAM" id="SignalP"/>
    </source>
</evidence>
<keyword evidence="6" id="KW-1185">Reference proteome</keyword>
<dbReference type="EMBL" id="JAWNFY010000028">
    <property type="protein sequence ID" value="MDY5147072.1"/>
    <property type="molecule type" value="Genomic_DNA"/>
</dbReference>
<protein>
    <submittedName>
        <fullName evidence="4">DUF4232 domain-containing protein</fullName>
    </submittedName>
</protein>
<evidence type="ECO:0000259" key="3">
    <source>
        <dbReference type="Pfam" id="PF14016"/>
    </source>
</evidence>
<dbReference type="AlphaFoldDB" id="A0AAW9HI67"/>
<feature type="chain" id="PRO_5043353639" evidence="2">
    <location>
        <begin position="25"/>
        <end position="184"/>
    </location>
</feature>
<organism evidence="4 7">
    <name type="scientific">Actinotignum timonense</name>
    <dbReference type="NCBI Taxonomy" id="1870995"/>
    <lineage>
        <taxon>Bacteria</taxon>
        <taxon>Bacillati</taxon>
        <taxon>Actinomycetota</taxon>
        <taxon>Actinomycetes</taxon>
        <taxon>Actinomycetales</taxon>
        <taxon>Actinomycetaceae</taxon>
        <taxon>Actinotignum</taxon>
    </lineage>
</organism>
<dbReference type="RefSeq" id="WP_159454979.1">
    <property type="nucleotide sequence ID" value="NZ_CAUPFC010000012.1"/>
</dbReference>
<sequence>MKRFALVPVACAAALLFSACSGSATQSAPPDAASAPTQAPAETASTDSPSRCAPAEMATTLEYQDGGAGHRYYVLRVENTGRVPCFIPAQLEVTPISANGNMFTEPAPATSATGADVVLGPGERIAMEVDAINPGALCPGKEVPDLDLAVGYTGTSVYSVSHGEQMNSCSSGEATVKVGDFEVE</sequence>
<evidence type="ECO:0000313" key="7">
    <source>
        <dbReference type="Proteomes" id="UP001288320"/>
    </source>
</evidence>
<feature type="signal peptide" evidence="2">
    <location>
        <begin position="1"/>
        <end position="24"/>
    </location>
</feature>
<dbReference type="Pfam" id="PF14016">
    <property type="entry name" value="DUF4232"/>
    <property type="match status" value="1"/>
</dbReference>
<dbReference type="PROSITE" id="PS51257">
    <property type="entry name" value="PROKAR_LIPOPROTEIN"/>
    <property type="match status" value="1"/>
</dbReference>
<name>A0AAW9HI67_9ACTO</name>
<gene>
    <name evidence="4" type="ORF">R6G74_09345</name>
    <name evidence="5" type="ORF">R6P33_08590</name>
</gene>
<evidence type="ECO:0000256" key="1">
    <source>
        <dbReference type="SAM" id="MobiDB-lite"/>
    </source>
</evidence>
<dbReference type="InterPro" id="IPR025326">
    <property type="entry name" value="DUF4232"/>
</dbReference>
<dbReference type="Proteomes" id="UP001288320">
    <property type="component" value="Unassembled WGS sequence"/>
</dbReference>
<feature type="domain" description="DUF4232" evidence="3">
    <location>
        <begin position="52"/>
        <end position="176"/>
    </location>
</feature>
<evidence type="ECO:0000313" key="5">
    <source>
        <dbReference type="EMBL" id="MDY5147072.1"/>
    </source>
</evidence>
<evidence type="ECO:0000313" key="6">
    <source>
        <dbReference type="Proteomes" id="UP001284901"/>
    </source>
</evidence>
<evidence type="ECO:0000313" key="4">
    <source>
        <dbReference type="EMBL" id="MDY5141509.1"/>
    </source>
</evidence>
<dbReference type="GeneID" id="92813322"/>
<feature type="region of interest" description="Disordered" evidence="1">
    <location>
        <begin position="27"/>
        <end position="52"/>
    </location>
</feature>